<dbReference type="Proteomes" id="UP000567179">
    <property type="component" value="Unassembled WGS sequence"/>
</dbReference>
<dbReference type="AlphaFoldDB" id="A0A8H5BJH2"/>
<protein>
    <submittedName>
        <fullName evidence="1">Uncharacterized protein</fullName>
    </submittedName>
</protein>
<accession>A0A8H5BJH2</accession>
<proteinExistence type="predicted"/>
<evidence type="ECO:0000313" key="1">
    <source>
        <dbReference type="EMBL" id="KAF5324321.1"/>
    </source>
</evidence>
<organism evidence="1 2">
    <name type="scientific">Psilocybe cf. subviscida</name>
    <dbReference type="NCBI Taxonomy" id="2480587"/>
    <lineage>
        <taxon>Eukaryota</taxon>
        <taxon>Fungi</taxon>
        <taxon>Dikarya</taxon>
        <taxon>Basidiomycota</taxon>
        <taxon>Agaricomycotina</taxon>
        <taxon>Agaricomycetes</taxon>
        <taxon>Agaricomycetidae</taxon>
        <taxon>Agaricales</taxon>
        <taxon>Agaricineae</taxon>
        <taxon>Strophariaceae</taxon>
        <taxon>Psilocybe</taxon>
    </lineage>
</organism>
<comment type="caution">
    <text evidence="1">The sequence shown here is derived from an EMBL/GenBank/DDBJ whole genome shotgun (WGS) entry which is preliminary data.</text>
</comment>
<reference evidence="1 2" key="1">
    <citation type="journal article" date="2020" name="ISME J.">
        <title>Uncovering the hidden diversity of litter-decomposition mechanisms in mushroom-forming fungi.</title>
        <authorList>
            <person name="Floudas D."/>
            <person name="Bentzer J."/>
            <person name="Ahren D."/>
            <person name="Johansson T."/>
            <person name="Persson P."/>
            <person name="Tunlid A."/>
        </authorList>
    </citation>
    <scope>NUCLEOTIDE SEQUENCE [LARGE SCALE GENOMIC DNA]</scope>
    <source>
        <strain evidence="1 2">CBS 101986</strain>
    </source>
</reference>
<gene>
    <name evidence="1" type="ORF">D9619_011086</name>
</gene>
<evidence type="ECO:0000313" key="2">
    <source>
        <dbReference type="Proteomes" id="UP000567179"/>
    </source>
</evidence>
<keyword evidence="2" id="KW-1185">Reference proteome</keyword>
<sequence>MAVGAQQALAMSLMIPRLGLWDWPKSPPACKRGEREDERGPCPVTSQYLLRDRRCLSALQPLSLCPHESNQNSRLNIDLEVRNHKASSSEEPPRLTSFTYALKWEWSRTPAID</sequence>
<name>A0A8H5BJH2_9AGAR</name>
<dbReference type="EMBL" id="JAACJJ010000016">
    <property type="protein sequence ID" value="KAF5324321.1"/>
    <property type="molecule type" value="Genomic_DNA"/>
</dbReference>